<evidence type="ECO:0000313" key="3">
    <source>
        <dbReference type="Proteomes" id="UP000546464"/>
    </source>
</evidence>
<keyword evidence="2" id="KW-0255">Endonuclease</keyword>
<gene>
    <name evidence="2" type="ORF">H5P28_05675</name>
</gene>
<evidence type="ECO:0000313" key="2">
    <source>
        <dbReference type="EMBL" id="MBC2593746.1"/>
    </source>
</evidence>
<evidence type="ECO:0000259" key="1">
    <source>
        <dbReference type="Pfam" id="PF13391"/>
    </source>
</evidence>
<keyword evidence="3" id="KW-1185">Reference proteome</keyword>
<sequence>MSISRPTIKRLFAKSNNQCAFPKCAAPIIVNGVVVGEICHIRARRKNGPRYDSSLSLKDKDDYPNLLLLCRTCHKRIDSDEATFTPELLAEIKALHEANGICEITPEVARDALLLIDSKQNSQRVTAKSSGNGVSIAVNGDVNAPISVKPTRERRAPKSKYPSNAIGADANLAGYVDYLFGLAVDYWKGVESMTPGRLGRKIKTKFRLKTRTRHHLPVERFNELVDFIIQDILIPSPVGKKHVRDGTKLCSSFNEWRGL</sequence>
<feature type="domain" description="HNH nuclease" evidence="1">
    <location>
        <begin position="19"/>
        <end position="80"/>
    </location>
</feature>
<dbReference type="GO" id="GO:0004519">
    <property type="term" value="F:endonuclease activity"/>
    <property type="evidence" value="ECO:0007669"/>
    <property type="project" value="UniProtKB-KW"/>
</dbReference>
<accession>A0A842HDI8</accession>
<protein>
    <submittedName>
        <fullName evidence="2">HNH endonuclease</fullName>
    </submittedName>
</protein>
<name>A0A842HDI8_9BACT</name>
<reference evidence="2 3" key="1">
    <citation type="submission" date="2020-07" db="EMBL/GenBank/DDBJ databases">
        <authorList>
            <person name="Feng X."/>
        </authorList>
    </citation>
    <scope>NUCLEOTIDE SEQUENCE [LARGE SCALE GENOMIC DNA]</scope>
    <source>
        <strain evidence="2 3">JCM31066</strain>
    </source>
</reference>
<keyword evidence="2" id="KW-0378">Hydrolase</keyword>
<comment type="caution">
    <text evidence="2">The sequence shown here is derived from an EMBL/GenBank/DDBJ whole genome shotgun (WGS) entry which is preliminary data.</text>
</comment>
<dbReference type="CDD" id="cd00085">
    <property type="entry name" value="HNHc"/>
    <property type="match status" value="1"/>
</dbReference>
<proteinExistence type="predicted"/>
<dbReference type="AlphaFoldDB" id="A0A842HDI8"/>
<dbReference type="EMBL" id="JACHVB010000014">
    <property type="protein sequence ID" value="MBC2593746.1"/>
    <property type="molecule type" value="Genomic_DNA"/>
</dbReference>
<keyword evidence="2" id="KW-0540">Nuclease</keyword>
<dbReference type="Pfam" id="PF13391">
    <property type="entry name" value="HNH_2"/>
    <property type="match status" value="1"/>
</dbReference>
<dbReference type="Proteomes" id="UP000546464">
    <property type="component" value="Unassembled WGS sequence"/>
</dbReference>
<dbReference type="RefSeq" id="WP_185674745.1">
    <property type="nucleotide sequence ID" value="NZ_JACHVB010000014.1"/>
</dbReference>
<dbReference type="InterPro" id="IPR003615">
    <property type="entry name" value="HNH_nuc"/>
</dbReference>
<organism evidence="2 3">
    <name type="scientific">Ruficoccus amylovorans</name>
    <dbReference type="NCBI Taxonomy" id="1804625"/>
    <lineage>
        <taxon>Bacteria</taxon>
        <taxon>Pseudomonadati</taxon>
        <taxon>Verrucomicrobiota</taxon>
        <taxon>Opitutia</taxon>
        <taxon>Puniceicoccales</taxon>
        <taxon>Cerasicoccaceae</taxon>
        <taxon>Ruficoccus</taxon>
    </lineage>
</organism>